<name>A0ABT7KLV8_9HYPH</name>
<dbReference type="EMBL" id="JARFYN010000055">
    <property type="protein sequence ID" value="MDL2409614.1"/>
    <property type="molecule type" value="Genomic_DNA"/>
</dbReference>
<protein>
    <submittedName>
        <fullName evidence="1">Uncharacterized protein</fullName>
    </submittedName>
</protein>
<evidence type="ECO:0000313" key="1">
    <source>
        <dbReference type="EMBL" id="MDL2409614.1"/>
    </source>
</evidence>
<gene>
    <name evidence="1" type="ORF">PY650_29095</name>
</gene>
<comment type="caution">
    <text evidence="1">The sequence shown here is derived from an EMBL/GenBank/DDBJ whole genome shotgun (WGS) entry which is preliminary data.</text>
</comment>
<organism evidence="1 2">
    <name type="scientific">Rhizobium calliandrae</name>
    <dbReference type="NCBI Taxonomy" id="1312182"/>
    <lineage>
        <taxon>Bacteria</taxon>
        <taxon>Pseudomonadati</taxon>
        <taxon>Pseudomonadota</taxon>
        <taxon>Alphaproteobacteria</taxon>
        <taxon>Hyphomicrobiales</taxon>
        <taxon>Rhizobiaceae</taxon>
        <taxon>Rhizobium/Agrobacterium group</taxon>
        <taxon>Rhizobium</taxon>
    </lineage>
</organism>
<proteinExistence type="predicted"/>
<sequence>MCNGPEYVKDKFAGGGGGVDFFLEARKLDFLLAKHPHRFKQFYQRSAEAVEPDDGEDVAGAG</sequence>
<keyword evidence="2" id="KW-1185">Reference proteome</keyword>
<accession>A0ABT7KLV8</accession>
<reference evidence="1" key="1">
    <citation type="submission" date="2023-06" db="EMBL/GenBank/DDBJ databases">
        <title>Phylogenetic Diversity of Rhizobium strains.</title>
        <authorList>
            <person name="Moura F.T."/>
            <person name="Helene L.C.F."/>
            <person name="Hungria M."/>
        </authorList>
    </citation>
    <scope>NUCLEOTIDE SEQUENCE</scope>
    <source>
        <strain evidence="1">CCGE524</strain>
    </source>
</reference>
<evidence type="ECO:0000313" key="2">
    <source>
        <dbReference type="Proteomes" id="UP001172630"/>
    </source>
</evidence>
<dbReference type="Proteomes" id="UP001172630">
    <property type="component" value="Unassembled WGS sequence"/>
</dbReference>